<evidence type="ECO:0000313" key="1">
    <source>
        <dbReference type="EMBL" id="GHO54546.1"/>
    </source>
</evidence>
<gene>
    <name evidence="1" type="ORF">KSB_30210</name>
</gene>
<comment type="caution">
    <text evidence="1">The sequence shown here is derived from an EMBL/GenBank/DDBJ whole genome shotgun (WGS) entry which is preliminary data.</text>
</comment>
<keyword evidence="2" id="KW-1185">Reference proteome</keyword>
<name>A0ABQ3UP97_9CHLR</name>
<reference evidence="1 2" key="1">
    <citation type="journal article" date="2021" name="Int. J. Syst. Evol. Microbiol.">
        <title>Reticulibacter mediterranei gen. nov., sp. nov., within the new family Reticulibacteraceae fam. nov., and Ktedonospora formicarum gen. nov., sp. nov., Ktedonobacter robiniae sp. nov., Dictyobacter formicarum sp. nov. and Dictyobacter arantiisoli sp. nov., belonging to the class Ktedonobacteria.</title>
        <authorList>
            <person name="Yabe S."/>
            <person name="Zheng Y."/>
            <person name="Wang C.M."/>
            <person name="Sakai Y."/>
            <person name="Abe K."/>
            <person name="Yokota A."/>
            <person name="Donadio S."/>
            <person name="Cavaletti L."/>
            <person name="Monciardini P."/>
        </authorList>
    </citation>
    <scope>NUCLEOTIDE SEQUENCE [LARGE SCALE GENOMIC DNA]</scope>
    <source>
        <strain evidence="1 2">SOSP1-30</strain>
    </source>
</reference>
<accession>A0ABQ3UP97</accession>
<dbReference type="Proteomes" id="UP000654345">
    <property type="component" value="Unassembled WGS sequence"/>
</dbReference>
<proteinExistence type="predicted"/>
<dbReference type="EMBL" id="BNJG01000001">
    <property type="protein sequence ID" value="GHO54546.1"/>
    <property type="molecule type" value="Genomic_DNA"/>
</dbReference>
<evidence type="ECO:0000313" key="2">
    <source>
        <dbReference type="Proteomes" id="UP000654345"/>
    </source>
</evidence>
<organism evidence="1 2">
    <name type="scientific">Ktedonobacter robiniae</name>
    <dbReference type="NCBI Taxonomy" id="2778365"/>
    <lineage>
        <taxon>Bacteria</taxon>
        <taxon>Bacillati</taxon>
        <taxon>Chloroflexota</taxon>
        <taxon>Ktedonobacteria</taxon>
        <taxon>Ktedonobacterales</taxon>
        <taxon>Ktedonobacteraceae</taxon>
        <taxon>Ktedonobacter</taxon>
    </lineage>
</organism>
<sequence length="69" mass="7920">MQAEYVFGAEAVILTIMGRTGCKCEKYMWRKTEKNLDKQHYLPLMPYAFGAILSAQLCSEKQSSMPRLN</sequence>
<protein>
    <submittedName>
        <fullName evidence="1">Uncharacterized protein</fullName>
    </submittedName>
</protein>